<evidence type="ECO:0000313" key="3">
    <source>
        <dbReference type="EMBL" id="TWU43602.1"/>
    </source>
</evidence>
<comment type="caution">
    <text evidence="3">The sequence shown here is derived from an EMBL/GenBank/DDBJ whole genome shotgun (WGS) entry which is preliminary data.</text>
</comment>
<dbReference type="SUPFAM" id="SSF52172">
    <property type="entry name" value="CheY-like"/>
    <property type="match status" value="1"/>
</dbReference>
<feature type="modified residue" description="4-aspartylphosphate" evidence="1">
    <location>
        <position position="64"/>
    </location>
</feature>
<dbReference type="SMART" id="SM00448">
    <property type="entry name" value="REC"/>
    <property type="match status" value="1"/>
</dbReference>
<dbReference type="GO" id="GO:0000160">
    <property type="term" value="P:phosphorelay signal transduction system"/>
    <property type="evidence" value="ECO:0007669"/>
    <property type="project" value="InterPro"/>
</dbReference>
<dbReference type="EMBL" id="SJPW01000018">
    <property type="protein sequence ID" value="TWU43602.1"/>
    <property type="molecule type" value="Genomic_DNA"/>
</dbReference>
<dbReference type="Gene3D" id="3.40.50.2300">
    <property type="match status" value="1"/>
</dbReference>
<dbReference type="InterPro" id="IPR011006">
    <property type="entry name" value="CheY-like_superfamily"/>
</dbReference>
<gene>
    <name evidence="3" type="primary">rcp1_3</name>
    <name evidence="3" type="ORF">Poly51_62990</name>
</gene>
<proteinExistence type="predicted"/>
<dbReference type="OrthoDB" id="195863at2"/>
<dbReference type="RefSeq" id="WP_146462604.1">
    <property type="nucleotide sequence ID" value="NZ_SJPW01000018.1"/>
</dbReference>
<accession>A0A5C6E3X3</accession>
<dbReference type="AlphaFoldDB" id="A0A5C6E3X3"/>
<feature type="domain" description="Response regulatory" evidence="2">
    <location>
        <begin position="6"/>
        <end position="131"/>
    </location>
</feature>
<sequence length="143" mass="16038">MIELPHVLLVDDSSDDTELTCQGFKRSNHNVTISHVENGRLCLEYLRKTGDYQGASTPDLILLDLNMPVMDGREVLLALSKDPQLKRLPVVVLTTSDADTDVLFSYQMGCNSFIVKPVDFDDLLKTVNSICTYWFETSSLPPK</sequence>
<evidence type="ECO:0000259" key="2">
    <source>
        <dbReference type="PROSITE" id="PS50110"/>
    </source>
</evidence>
<dbReference type="InterPro" id="IPR052893">
    <property type="entry name" value="TCS_response_regulator"/>
</dbReference>
<dbReference type="InterPro" id="IPR001789">
    <property type="entry name" value="Sig_transdc_resp-reg_receiver"/>
</dbReference>
<dbReference type="PANTHER" id="PTHR44520">
    <property type="entry name" value="RESPONSE REGULATOR RCP1-RELATED"/>
    <property type="match status" value="1"/>
</dbReference>
<dbReference type="Pfam" id="PF00072">
    <property type="entry name" value="Response_reg"/>
    <property type="match status" value="1"/>
</dbReference>
<dbReference type="PROSITE" id="PS50110">
    <property type="entry name" value="RESPONSE_REGULATORY"/>
    <property type="match status" value="1"/>
</dbReference>
<reference evidence="3 4" key="1">
    <citation type="submission" date="2019-02" db="EMBL/GenBank/DDBJ databases">
        <title>Deep-cultivation of Planctomycetes and their phenomic and genomic characterization uncovers novel biology.</title>
        <authorList>
            <person name="Wiegand S."/>
            <person name="Jogler M."/>
            <person name="Boedeker C."/>
            <person name="Pinto D."/>
            <person name="Vollmers J."/>
            <person name="Rivas-Marin E."/>
            <person name="Kohn T."/>
            <person name="Peeters S.H."/>
            <person name="Heuer A."/>
            <person name="Rast P."/>
            <person name="Oberbeckmann S."/>
            <person name="Bunk B."/>
            <person name="Jeske O."/>
            <person name="Meyerdierks A."/>
            <person name="Storesund J.E."/>
            <person name="Kallscheuer N."/>
            <person name="Luecker S."/>
            <person name="Lage O.M."/>
            <person name="Pohl T."/>
            <person name="Merkel B.J."/>
            <person name="Hornburger P."/>
            <person name="Mueller R.-W."/>
            <person name="Bruemmer F."/>
            <person name="Labrenz M."/>
            <person name="Spormann A.M."/>
            <person name="Op Den Camp H."/>
            <person name="Overmann J."/>
            <person name="Amann R."/>
            <person name="Jetten M.S.M."/>
            <person name="Mascher T."/>
            <person name="Medema M.H."/>
            <person name="Devos D.P."/>
            <person name="Kaster A.-K."/>
            <person name="Ovreas L."/>
            <person name="Rohde M."/>
            <person name="Galperin M.Y."/>
            <person name="Jogler C."/>
        </authorList>
    </citation>
    <scope>NUCLEOTIDE SEQUENCE [LARGE SCALE GENOMIC DNA]</scope>
    <source>
        <strain evidence="3 4">Poly51</strain>
    </source>
</reference>
<dbReference type="Proteomes" id="UP000318288">
    <property type="component" value="Unassembled WGS sequence"/>
</dbReference>
<dbReference type="CDD" id="cd17557">
    <property type="entry name" value="REC_Rcp-like"/>
    <property type="match status" value="1"/>
</dbReference>
<name>A0A5C6E3X3_9BACT</name>
<keyword evidence="4" id="KW-1185">Reference proteome</keyword>
<evidence type="ECO:0000256" key="1">
    <source>
        <dbReference type="PROSITE-ProRule" id="PRU00169"/>
    </source>
</evidence>
<keyword evidence="1" id="KW-0597">Phosphoprotein</keyword>
<protein>
    <submittedName>
        <fullName evidence="3">Response regulator rcp1</fullName>
    </submittedName>
</protein>
<evidence type="ECO:0000313" key="4">
    <source>
        <dbReference type="Proteomes" id="UP000318288"/>
    </source>
</evidence>
<organism evidence="3 4">
    <name type="scientific">Rubripirellula tenax</name>
    <dbReference type="NCBI Taxonomy" id="2528015"/>
    <lineage>
        <taxon>Bacteria</taxon>
        <taxon>Pseudomonadati</taxon>
        <taxon>Planctomycetota</taxon>
        <taxon>Planctomycetia</taxon>
        <taxon>Pirellulales</taxon>
        <taxon>Pirellulaceae</taxon>
        <taxon>Rubripirellula</taxon>
    </lineage>
</organism>
<dbReference type="PANTHER" id="PTHR44520:SF1">
    <property type="entry name" value="TWO-COMPONENT SYSTEM REGULATORY PROTEIN"/>
    <property type="match status" value="1"/>
</dbReference>